<dbReference type="PANTHER" id="PTHR46056">
    <property type="entry name" value="LONG-CHAIN-ALCOHOL OXIDASE"/>
    <property type="match status" value="1"/>
</dbReference>
<dbReference type="InterPro" id="IPR036188">
    <property type="entry name" value="FAD/NAD-bd_sf"/>
</dbReference>
<comment type="similarity">
    <text evidence="1">Belongs to the GMC oxidoreductase family.</text>
</comment>
<gene>
    <name evidence="6" type="ORF">D4765_17945</name>
</gene>
<dbReference type="RefSeq" id="WP_136643683.1">
    <property type="nucleotide sequence ID" value="NZ_QYRT01000061.1"/>
</dbReference>
<accession>A0A4T2BE85</accession>
<evidence type="ECO:0000313" key="6">
    <source>
        <dbReference type="EMBL" id="TIH29497.1"/>
    </source>
</evidence>
<evidence type="ECO:0000256" key="2">
    <source>
        <dbReference type="ARBA" id="ARBA00022630"/>
    </source>
</evidence>
<evidence type="ECO:0000256" key="1">
    <source>
        <dbReference type="ARBA" id="ARBA00010790"/>
    </source>
</evidence>
<keyword evidence="4" id="KW-0560">Oxidoreductase</keyword>
<evidence type="ECO:0000256" key="4">
    <source>
        <dbReference type="ARBA" id="ARBA00023002"/>
    </source>
</evidence>
<dbReference type="OrthoDB" id="9798604at2"/>
<dbReference type="Pfam" id="PF05199">
    <property type="entry name" value="GMC_oxred_C"/>
    <property type="match status" value="1"/>
</dbReference>
<dbReference type="EMBL" id="QYRT01000061">
    <property type="protein sequence ID" value="TIH29497.1"/>
    <property type="molecule type" value="Genomic_DNA"/>
</dbReference>
<feature type="domain" description="Glucose-methanol-choline oxidoreductase C-terminal" evidence="5">
    <location>
        <begin position="1"/>
        <end position="46"/>
    </location>
</feature>
<dbReference type="GO" id="GO:0016614">
    <property type="term" value="F:oxidoreductase activity, acting on CH-OH group of donors"/>
    <property type="evidence" value="ECO:0007669"/>
    <property type="project" value="InterPro"/>
</dbReference>
<evidence type="ECO:0000313" key="7">
    <source>
        <dbReference type="Proteomes" id="UP000306192"/>
    </source>
</evidence>
<name>A0A4T2BE85_9MICO</name>
<sequence length="67" mass="6710">MAASERDGVVDSSGRTFDVPNLYIAGGSTLPTQGSANPALTIMAVAARAAEVLTTGGMNHDNHPGAV</sequence>
<dbReference type="PANTHER" id="PTHR46056:SF12">
    <property type="entry name" value="LONG-CHAIN-ALCOHOL OXIDASE"/>
    <property type="match status" value="1"/>
</dbReference>
<protein>
    <recommendedName>
        <fullName evidence="5">Glucose-methanol-choline oxidoreductase C-terminal domain-containing protein</fullName>
    </recommendedName>
</protein>
<comment type="caution">
    <text evidence="6">The sequence shown here is derived from an EMBL/GenBank/DDBJ whole genome shotgun (WGS) entry which is preliminary data.</text>
</comment>
<proteinExistence type="inferred from homology"/>
<dbReference type="Proteomes" id="UP000306192">
    <property type="component" value="Unassembled WGS sequence"/>
</dbReference>
<evidence type="ECO:0000256" key="3">
    <source>
        <dbReference type="ARBA" id="ARBA00022827"/>
    </source>
</evidence>
<dbReference type="Gene3D" id="3.50.50.60">
    <property type="entry name" value="FAD/NAD(P)-binding domain"/>
    <property type="match status" value="1"/>
</dbReference>
<evidence type="ECO:0000259" key="5">
    <source>
        <dbReference type="Pfam" id="PF05199"/>
    </source>
</evidence>
<keyword evidence="7" id="KW-1185">Reference proteome</keyword>
<dbReference type="AlphaFoldDB" id="A0A4T2BE85"/>
<reference evidence="6 7" key="1">
    <citation type="journal article" date="2019" name="Microorganisms">
        <title>Systematic Affiliation and Genome Analysis of Subtercola vilae DB165(T) with Particular Emphasis on Cold Adaptation of an Isolate from a High-Altitude Cold Volcano Lake.</title>
        <authorList>
            <person name="Villalobos A.S."/>
            <person name="Wiese J."/>
            <person name="Imhoff J.F."/>
            <person name="Dorador C."/>
            <person name="Keller A."/>
            <person name="Hentschel U."/>
        </authorList>
    </citation>
    <scope>NUCLEOTIDE SEQUENCE [LARGE SCALE GENOMIC DNA]</scope>
    <source>
        <strain evidence="6 7">DB165</strain>
    </source>
</reference>
<keyword evidence="3" id="KW-0274">FAD</keyword>
<dbReference type="SUPFAM" id="SSF51905">
    <property type="entry name" value="FAD/NAD(P)-binding domain"/>
    <property type="match status" value="1"/>
</dbReference>
<organism evidence="6 7">
    <name type="scientific">Subtercola vilae</name>
    <dbReference type="NCBI Taxonomy" id="2056433"/>
    <lineage>
        <taxon>Bacteria</taxon>
        <taxon>Bacillati</taxon>
        <taxon>Actinomycetota</taxon>
        <taxon>Actinomycetes</taxon>
        <taxon>Micrococcales</taxon>
        <taxon>Microbacteriaceae</taxon>
        <taxon>Subtercola</taxon>
    </lineage>
</organism>
<dbReference type="InterPro" id="IPR007867">
    <property type="entry name" value="GMC_OxRtase_C"/>
</dbReference>
<keyword evidence="2" id="KW-0285">Flavoprotein</keyword>